<keyword evidence="1" id="KW-0812">Transmembrane</keyword>
<proteinExistence type="predicted"/>
<dbReference type="AlphaFoldDB" id="A0A9D2ESJ3"/>
<keyword evidence="1" id="KW-0472">Membrane</keyword>
<dbReference type="EMBL" id="DXBP01000055">
    <property type="protein sequence ID" value="HIZ42735.1"/>
    <property type="molecule type" value="Genomic_DNA"/>
</dbReference>
<organism evidence="2 3">
    <name type="scientific">Candidatus Gemmiger excrementigallinarum</name>
    <dbReference type="NCBI Taxonomy" id="2838609"/>
    <lineage>
        <taxon>Bacteria</taxon>
        <taxon>Bacillati</taxon>
        <taxon>Bacillota</taxon>
        <taxon>Clostridia</taxon>
        <taxon>Eubacteriales</taxon>
        <taxon>Gemmiger</taxon>
    </lineage>
</organism>
<reference evidence="2" key="1">
    <citation type="journal article" date="2021" name="PeerJ">
        <title>Extensive microbial diversity within the chicken gut microbiome revealed by metagenomics and culture.</title>
        <authorList>
            <person name="Gilroy R."/>
            <person name="Ravi A."/>
            <person name="Getino M."/>
            <person name="Pursley I."/>
            <person name="Horton D.L."/>
            <person name="Alikhan N.F."/>
            <person name="Baker D."/>
            <person name="Gharbi K."/>
            <person name="Hall N."/>
            <person name="Watson M."/>
            <person name="Adriaenssens E.M."/>
            <person name="Foster-Nyarko E."/>
            <person name="Jarju S."/>
            <person name="Secka A."/>
            <person name="Antonio M."/>
            <person name="Oren A."/>
            <person name="Chaudhuri R.R."/>
            <person name="La Ragione R."/>
            <person name="Hildebrand F."/>
            <person name="Pallen M.J."/>
        </authorList>
    </citation>
    <scope>NUCLEOTIDE SEQUENCE</scope>
    <source>
        <strain evidence="2">ChiSxjej1B13-11774</strain>
    </source>
</reference>
<sequence length="179" mass="20497">MVYYTRYNIPVVVLMMPVAVDYLYRLPRCRLWRGALLGGMAALLLWCGNDYYTELWPKNMTSSQEAAVAALRVAGYTEGYATFWNANVMVELSNGAFDIRVWKPGEDVTDPDNLYEWLQVADHFDMVPEGPVFLLFNKKEAEYTTPSQVLDQGTVEYEDDNCIAFGYPSYEAMRSDFSD</sequence>
<evidence type="ECO:0000313" key="3">
    <source>
        <dbReference type="Proteomes" id="UP000824048"/>
    </source>
</evidence>
<feature type="transmembrane region" description="Helical" evidence="1">
    <location>
        <begin position="6"/>
        <end position="24"/>
    </location>
</feature>
<protein>
    <submittedName>
        <fullName evidence="2">Uncharacterized protein</fullName>
    </submittedName>
</protein>
<dbReference type="Proteomes" id="UP000824048">
    <property type="component" value="Unassembled WGS sequence"/>
</dbReference>
<name>A0A9D2ESJ3_9FIRM</name>
<keyword evidence="1" id="KW-1133">Transmembrane helix</keyword>
<reference evidence="2" key="2">
    <citation type="submission" date="2021-04" db="EMBL/GenBank/DDBJ databases">
        <authorList>
            <person name="Gilroy R."/>
        </authorList>
    </citation>
    <scope>NUCLEOTIDE SEQUENCE</scope>
    <source>
        <strain evidence="2">ChiSxjej1B13-11774</strain>
    </source>
</reference>
<accession>A0A9D2ESJ3</accession>
<evidence type="ECO:0000256" key="1">
    <source>
        <dbReference type="SAM" id="Phobius"/>
    </source>
</evidence>
<comment type="caution">
    <text evidence="2">The sequence shown here is derived from an EMBL/GenBank/DDBJ whole genome shotgun (WGS) entry which is preliminary data.</text>
</comment>
<evidence type="ECO:0000313" key="2">
    <source>
        <dbReference type="EMBL" id="HIZ42735.1"/>
    </source>
</evidence>
<gene>
    <name evidence="2" type="ORF">H9811_09260</name>
</gene>